<gene>
    <name evidence="5" type="ORF">GURASL_26430</name>
</gene>
<dbReference type="PROSITE" id="PS50110">
    <property type="entry name" value="RESPONSE_REGULATORY"/>
    <property type="match status" value="1"/>
</dbReference>
<evidence type="ECO:0008006" key="7">
    <source>
        <dbReference type="Google" id="ProtNLM"/>
    </source>
</evidence>
<dbReference type="EMBL" id="AP027151">
    <property type="protein sequence ID" value="BDV43720.1"/>
    <property type="molecule type" value="Genomic_DNA"/>
</dbReference>
<dbReference type="SUPFAM" id="SSF52172">
    <property type="entry name" value="CheY-like"/>
    <property type="match status" value="1"/>
</dbReference>
<dbReference type="PANTHER" id="PTHR44591">
    <property type="entry name" value="STRESS RESPONSE REGULATOR PROTEIN 1"/>
    <property type="match status" value="1"/>
</dbReference>
<dbReference type="PANTHER" id="PTHR44591:SF19">
    <property type="entry name" value="TWO-COMPONENT RESPONSE REGULATOR-RELATED"/>
    <property type="match status" value="1"/>
</dbReference>
<keyword evidence="1 2" id="KW-0597">Phosphoprotein</keyword>
<dbReference type="SMART" id="SM00448">
    <property type="entry name" value="REC"/>
    <property type="match status" value="1"/>
</dbReference>
<evidence type="ECO:0000256" key="2">
    <source>
        <dbReference type="PROSITE-ProRule" id="PRU00169"/>
    </source>
</evidence>
<accession>A0ABN6VTR3</accession>
<keyword evidence="6" id="KW-1185">Reference proteome</keyword>
<proteinExistence type="predicted"/>
<feature type="modified residue" description="4-aspartylphosphate" evidence="2">
    <location>
        <position position="56"/>
    </location>
</feature>
<dbReference type="Gene3D" id="3.30.450.20">
    <property type="entry name" value="PAS domain"/>
    <property type="match status" value="1"/>
</dbReference>
<dbReference type="InterPro" id="IPR000014">
    <property type="entry name" value="PAS"/>
</dbReference>
<dbReference type="InterPro" id="IPR035965">
    <property type="entry name" value="PAS-like_dom_sf"/>
</dbReference>
<dbReference type="RefSeq" id="WP_281999843.1">
    <property type="nucleotide sequence ID" value="NZ_AP027151.1"/>
</dbReference>
<dbReference type="InterPro" id="IPR050595">
    <property type="entry name" value="Bact_response_regulator"/>
</dbReference>
<feature type="domain" description="Response regulatory" evidence="3">
    <location>
        <begin position="6"/>
        <end position="122"/>
    </location>
</feature>
<dbReference type="Proteomes" id="UP001317705">
    <property type="component" value="Chromosome"/>
</dbReference>
<evidence type="ECO:0000259" key="4">
    <source>
        <dbReference type="PROSITE" id="PS50112"/>
    </source>
</evidence>
<name>A0ABN6VTR3_9BACT</name>
<dbReference type="Gene3D" id="3.40.50.2300">
    <property type="match status" value="1"/>
</dbReference>
<dbReference type="InterPro" id="IPR011006">
    <property type="entry name" value="CheY-like_superfamily"/>
</dbReference>
<dbReference type="SUPFAM" id="SSF55785">
    <property type="entry name" value="PYP-like sensor domain (PAS domain)"/>
    <property type="match status" value="1"/>
</dbReference>
<evidence type="ECO:0000259" key="3">
    <source>
        <dbReference type="PROSITE" id="PS50110"/>
    </source>
</evidence>
<evidence type="ECO:0000313" key="6">
    <source>
        <dbReference type="Proteomes" id="UP001317705"/>
    </source>
</evidence>
<organism evidence="5 6">
    <name type="scientific">Geotalea uraniireducens</name>
    <dbReference type="NCBI Taxonomy" id="351604"/>
    <lineage>
        <taxon>Bacteria</taxon>
        <taxon>Pseudomonadati</taxon>
        <taxon>Thermodesulfobacteriota</taxon>
        <taxon>Desulfuromonadia</taxon>
        <taxon>Geobacterales</taxon>
        <taxon>Geobacteraceae</taxon>
        <taxon>Geotalea</taxon>
    </lineage>
</organism>
<dbReference type="PROSITE" id="PS50112">
    <property type="entry name" value="PAS"/>
    <property type="match status" value="1"/>
</dbReference>
<evidence type="ECO:0000256" key="1">
    <source>
        <dbReference type="ARBA" id="ARBA00022553"/>
    </source>
</evidence>
<reference evidence="5 6" key="1">
    <citation type="submission" date="2022-12" db="EMBL/GenBank/DDBJ databases">
        <title>Polyphasic characterization of Geotalea uranireducens NIT-SL11 newly isolated from a complex of sewage sludge and microbially reduced graphene oxide.</title>
        <authorList>
            <person name="Xie L."/>
            <person name="Yoshida N."/>
            <person name="Meng L."/>
        </authorList>
    </citation>
    <scope>NUCLEOTIDE SEQUENCE [LARGE SCALE GENOMIC DNA]</scope>
    <source>
        <strain evidence="5 6">NIT-SL11</strain>
    </source>
</reference>
<protein>
    <recommendedName>
        <fullName evidence="7">Response regulator</fullName>
    </recommendedName>
</protein>
<evidence type="ECO:0000313" key="5">
    <source>
        <dbReference type="EMBL" id="BDV43720.1"/>
    </source>
</evidence>
<sequence length="272" mass="30371">MEERVKILCVDDEVNVLRALERMFMDDDYEILTCSSAEEGLATLEKVQPIHIVISDYRMPIMNGVDFLREVCKQWPDTIRIVLSGYADTAAIVSAINDGQIYKFIPKPWNEDEVRVTIVNAIERYFLHQHNVQLLAELTRKNDELARINQILEEKVLERTRVLMLQNRVLSRAQNILDALPVAVLGIDPEGVVAQCNQECADLLGCELGQLVGSQADGALPAAFLDLIKPAGDGEQGRELVLRGMPLQVRIAALDEEGQQGTVVVLIRGEGR</sequence>
<feature type="domain" description="PAS" evidence="4">
    <location>
        <begin position="169"/>
        <end position="230"/>
    </location>
</feature>
<dbReference type="InterPro" id="IPR001789">
    <property type="entry name" value="Sig_transdc_resp-reg_receiver"/>
</dbReference>
<dbReference type="CDD" id="cd17569">
    <property type="entry name" value="REC_HupR-like"/>
    <property type="match status" value="1"/>
</dbReference>
<dbReference type="Pfam" id="PF00072">
    <property type="entry name" value="Response_reg"/>
    <property type="match status" value="1"/>
</dbReference>